<dbReference type="Pfam" id="PF12662">
    <property type="entry name" value="cEGF"/>
    <property type="match status" value="3"/>
</dbReference>
<feature type="region of interest" description="Disordered" evidence="12">
    <location>
        <begin position="202"/>
        <end position="228"/>
    </location>
</feature>
<feature type="region of interest" description="Disordered" evidence="12">
    <location>
        <begin position="316"/>
        <end position="429"/>
    </location>
</feature>
<feature type="domain" description="Anaphylatoxin-like" evidence="14">
    <location>
        <begin position="538"/>
        <end position="570"/>
    </location>
</feature>
<evidence type="ECO:0000256" key="10">
    <source>
        <dbReference type="ARBA" id="ARBA00023180"/>
    </source>
</evidence>
<evidence type="ECO:0000256" key="2">
    <source>
        <dbReference type="ARBA" id="ARBA00006127"/>
    </source>
</evidence>
<evidence type="ECO:0000256" key="5">
    <source>
        <dbReference type="ARBA" id="ARBA00022536"/>
    </source>
</evidence>
<dbReference type="PANTHER" id="PTHR47333:SF4">
    <property type="entry name" value="EGF-LIKE DOMAIN-CONTAINING PROTEIN"/>
    <property type="match status" value="1"/>
</dbReference>
<dbReference type="OrthoDB" id="4062651at2759"/>
<dbReference type="SUPFAM" id="SSF57196">
    <property type="entry name" value="EGF/Laminin"/>
    <property type="match status" value="1"/>
</dbReference>
<dbReference type="InterPro" id="IPR052080">
    <property type="entry name" value="vWF_C/EGF_Fibrillin"/>
</dbReference>
<keyword evidence="6 13" id="KW-0732">Signal</keyword>
<name>A0A6J2UT30_CHACN</name>
<dbReference type="SUPFAM" id="SSF57184">
    <property type="entry name" value="Growth factor receptor domain"/>
    <property type="match status" value="3"/>
</dbReference>
<keyword evidence="5 11" id="KW-0245">EGF-like domain</keyword>
<sequence length="1205" mass="133559">MDSRIQMKSKLFSYILVLYFGACCGGKDCTGVDCPVLHNCLEEVLETGACCATCLQWGCTCEGYQYYDCISAGFKNGKVPEGESYFVDFGSTECSCPQGGGKIGCRFIPCPEIPLNCIETSQRADSCSQCEKIGCVHRNQKYQAGHSFRLDPCQVCHCPSDGGELMCSPIPGCDVRTINKPMHTSTEDPVSKRHLNIIHGDKQIASTNSGHKDRQPTSRNSLPLYNVGPTDYVENDYDYVSEPTTLRQDLAQASEPTAATELHSETPLTPSTDISQRIIRQELRERTNTYKTEIRKEETSSFSTLTDRAVRRLHQGTTVNANQHNIPETPSPRQESGSGQKRRYMEMDGKRHTKDVTHTSLSEKEEKHAVHHSTTFSGPTSAGAVKISQDHTSQAAPEQNILPKLVFSSSQPPPVNVREAESQPYSRQPQTLFNYQDERKEEDSSLHPQSELSVKELVEMCCETGGQWASTHDECNSMVNAREDPFSICRTAQRQCCVGSLREKRCLAGLTAARQGQACGADSSEPCGSDSYKECCGCCSLGLRFRSDGQPCEAHQYLAYPCNHVFLTCCEGEGGQNHSVIKDRPRQQPVTPPQRVSDSPFPKEAFSISDDEDSENTVGDPEGTLDVDECQEHDGNLCQHQCINTYGSYMCVCFSGYVLQPDGKHCAPETPDDENRLKEHDLPAIGPTATPLPSTQTPLHQDPCEGNGPCKHRCTPVDGQPHCSCYHGFSLMADGHSCDDIDECLTDTHTCQMNERCVNTFGDFVCETQIVCPAGYQLNNNICEDINECSLGTHNCGMNFECHNIVGSFSCRPKPRCSAGFTQDMQGHCVDIDECRTIAQPCSPGFNCINTVGSYTCQRKIIICSRGYHASPDGSRCIDIDECQTSVHRCGEGQICHNLPGTYRCDCHAGYQYDSYRRMCVDVNECWRYPGRLCAQTCENTPGSYQCSCTTGFTLSSDGKNCEDVNECNGQPCSQECANIYGSYQCYCTQGYYLREDGHTCGDIDECSQSIGNLCAFKCVNVPGSYQCACPDHGYSIAPNGRSCRDIDECAMGAHNCSGTDTCYNINGGFRCLSFTCPQNYRRVSDTRCERISCPNFIDCQNTPLRISYYQLSFQTNIIVPALIFRIGPSPAFSGDNVIVSITKGNEENYFSTRKLNAYTGAVYLHRQVREPRDFIIDVEMKLWRQGTFTTFLAKIYVFITANMS</sequence>
<dbReference type="InterPro" id="IPR000742">
    <property type="entry name" value="EGF"/>
</dbReference>
<evidence type="ECO:0000313" key="16">
    <source>
        <dbReference type="Proteomes" id="UP000504632"/>
    </source>
</evidence>
<feature type="region of interest" description="Disordered" evidence="12">
    <location>
        <begin position="580"/>
        <end position="626"/>
    </location>
</feature>
<feature type="domain" description="EGF-like" evidence="15">
    <location>
        <begin position="964"/>
        <end position="1002"/>
    </location>
</feature>
<dbReference type="AlphaFoldDB" id="A0A6J2UT30"/>
<feature type="compositionally biased region" description="Low complexity" evidence="12">
    <location>
        <begin position="587"/>
        <end position="596"/>
    </location>
</feature>
<evidence type="ECO:0000256" key="3">
    <source>
        <dbReference type="ARBA" id="ARBA00022525"/>
    </source>
</evidence>
<dbReference type="FunFam" id="2.10.25.10:FF:000010">
    <property type="entry name" value="Pro-epidermal growth factor"/>
    <property type="match status" value="3"/>
</dbReference>
<proteinExistence type="inferred from homology"/>
<dbReference type="RefSeq" id="XP_030623194.1">
    <property type="nucleotide sequence ID" value="XM_030767334.1"/>
</dbReference>
<dbReference type="Gene3D" id="2.10.25.10">
    <property type="entry name" value="Laminin"/>
    <property type="match status" value="10"/>
</dbReference>
<dbReference type="PROSITE" id="PS50026">
    <property type="entry name" value="EGF_3"/>
    <property type="match status" value="4"/>
</dbReference>
<dbReference type="GeneID" id="115806552"/>
<dbReference type="InterPro" id="IPR055088">
    <property type="entry name" value="Fibulin_C"/>
</dbReference>
<dbReference type="InterPro" id="IPR026823">
    <property type="entry name" value="cEGF"/>
</dbReference>
<dbReference type="InterPro" id="IPR056612">
    <property type="entry name" value="FIBL-2_dom"/>
</dbReference>
<feature type="signal peptide" evidence="13">
    <location>
        <begin position="1"/>
        <end position="25"/>
    </location>
</feature>
<evidence type="ECO:0000256" key="11">
    <source>
        <dbReference type="PROSITE-ProRule" id="PRU00076"/>
    </source>
</evidence>
<dbReference type="InterPro" id="IPR018097">
    <property type="entry name" value="EGF_Ca-bd_CS"/>
</dbReference>
<keyword evidence="16" id="KW-1185">Reference proteome</keyword>
<keyword evidence="8" id="KW-0106">Calcium</keyword>
<evidence type="ECO:0000256" key="8">
    <source>
        <dbReference type="ARBA" id="ARBA00022837"/>
    </source>
</evidence>
<dbReference type="CDD" id="cd00054">
    <property type="entry name" value="EGF_CA"/>
    <property type="match status" value="5"/>
</dbReference>
<dbReference type="FunFam" id="2.10.25.10:FF:000139">
    <property type="entry name" value="Fibulin-1"/>
    <property type="match status" value="1"/>
</dbReference>
<dbReference type="PROSITE" id="PS01187">
    <property type="entry name" value="EGF_CA"/>
    <property type="match status" value="4"/>
</dbReference>
<gene>
    <name evidence="17" type="primary">LOC115806552</name>
</gene>
<dbReference type="InterPro" id="IPR049883">
    <property type="entry name" value="NOTCH1_EGF-like"/>
</dbReference>
<dbReference type="FunFam" id="2.10.25.10:FF:000078">
    <property type="entry name" value="Fibulin-1"/>
    <property type="match status" value="1"/>
</dbReference>
<dbReference type="GO" id="GO:0005509">
    <property type="term" value="F:calcium ion binding"/>
    <property type="evidence" value="ECO:0007669"/>
    <property type="project" value="InterPro"/>
</dbReference>
<evidence type="ECO:0000256" key="6">
    <source>
        <dbReference type="ARBA" id="ARBA00022729"/>
    </source>
</evidence>
<keyword evidence="4" id="KW-0272">Extracellular matrix</keyword>
<evidence type="ECO:0000313" key="17">
    <source>
        <dbReference type="RefSeq" id="XP_030623194.1"/>
    </source>
</evidence>
<accession>A0A6J2UT30</accession>
<dbReference type="GO" id="GO:0071944">
    <property type="term" value="C:cell periphery"/>
    <property type="evidence" value="ECO:0007669"/>
    <property type="project" value="UniProtKB-ARBA"/>
</dbReference>
<evidence type="ECO:0000256" key="12">
    <source>
        <dbReference type="SAM" id="MobiDB-lite"/>
    </source>
</evidence>
<feature type="region of interest" description="Disordered" evidence="12">
    <location>
        <begin position="253"/>
        <end position="274"/>
    </location>
</feature>
<keyword evidence="7" id="KW-0677">Repeat</keyword>
<dbReference type="InParanoid" id="A0A6J2UT30"/>
<dbReference type="InterPro" id="IPR000152">
    <property type="entry name" value="EGF-type_Asp/Asn_hydroxyl_site"/>
</dbReference>
<feature type="domain" description="EGF-like" evidence="15">
    <location>
        <begin position="879"/>
        <end position="921"/>
    </location>
</feature>
<evidence type="ECO:0000256" key="1">
    <source>
        <dbReference type="ARBA" id="ARBA00004498"/>
    </source>
</evidence>
<reference evidence="17" key="1">
    <citation type="submission" date="2025-08" db="UniProtKB">
        <authorList>
            <consortium name="RefSeq"/>
        </authorList>
    </citation>
    <scope>IDENTIFICATION</scope>
</reference>
<comment type="caution">
    <text evidence="11">Lacks conserved residue(s) required for the propagation of feature annotation.</text>
</comment>
<dbReference type="PROSITE" id="PS00010">
    <property type="entry name" value="ASX_HYDROXYL"/>
    <property type="match status" value="4"/>
</dbReference>
<evidence type="ECO:0000256" key="7">
    <source>
        <dbReference type="ARBA" id="ARBA00022737"/>
    </source>
</evidence>
<comment type="similarity">
    <text evidence="2">Belongs to the fibulin family.</text>
</comment>
<feature type="domain" description="Anaphylatoxin-like" evidence="14">
    <location>
        <begin position="461"/>
        <end position="497"/>
    </location>
</feature>
<organism evidence="16 17">
    <name type="scientific">Chanos chanos</name>
    <name type="common">Milkfish</name>
    <name type="synonym">Mugil chanos</name>
    <dbReference type="NCBI Taxonomy" id="29144"/>
    <lineage>
        <taxon>Eukaryota</taxon>
        <taxon>Metazoa</taxon>
        <taxon>Chordata</taxon>
        <taxon>Craniata</taxon>
        <taxon>Vertebrata</taxon>
        <taxon>Euteleostomi</taxon>
        <taxon>Actinopterygii</taxon>
        <taxon>Neopterygii</taxon>
        <taxon>Teleostei</taxon>
        <taxon>Ostariophysi</taxon>
        <taxon>Gonorynchiformes</taxon>
        <taxon>Chanidae</taxon>
        <taxon>Chanos</taxon>
    </lineage>
</organism>
<dbReference type="PROSITE" id="PS01178">
    <property type="entry name" value="ANAPHYLATOXIN_2"/>
    <property type="match status" value="2"/>
</dbReference>
<dbReference type="GO" id="GO:0005576">
    <property type="term" value="C:extracellular region"/>
    <property type="evidence" value="ECO:0007669"/>
    <property type="project" value="InterPro"/>
</dbReference>
<evidence type="ECO:0000259" key="15">
    <source>
        <dbReference type="PROSITE" id="PS50026"/>
    </source>
</evidence>
<dbReference type="GO" id="GO:0030855">
    <property type="term" value="P:epithelial cell differentiation"/>
    <property type="evidence" value="ECO:0007669"/>
    <property type="project" value="UniProtKB-ARBA"/>
</dbReference>
<dbReference type="InterPro" id="IPR009030">
    <property type="entry name" value="Growth_fac_rcpt_cys_sf"/>
</dbReference>
<feature type="compositionally biased region" description="Polar residues" evidence="12">
    <location>
        <begin position="316"/>
        <end position="339"/>
    </location>
</feature>
<dbReference type="Pfam" id="PF07645">
    <property type="entry name" value="EGF_CA"/>
    <property type="match status" value="5"/>
</dbReference>
<dbReference type="Proteomes" id="UP000504632">
    <property type="component" value="Chromosome 3"/>
</dbReference>
<dbReference type="FunFam" id="2.10.25.10:FF:000038">
    <property type="entry name" value="Fibrillin 2"/>
    <property type="match status" value="1"/>
</dbReference>
<protein>
    <submittedName>
        <fullName evidence="17">Fibulin-2</fullName>
    </submittedName>
</protein>
<keyword evidence="9" id="KW-1015">Disulfide bond</keyword>
<dbReference type="SMART" id="SM00181">
    <property type="entry name" value="EGF"/>
    <property type="match status" value="10"/>
</dbReference>
<dbReference type="SMART" id="SM00104">
    <property type="entry name" value="ANATO"/>
    <property type="match status" value="3"/>
</dbReference>
<dbReference type="Pfam" id="PF22914">
    <property type="entry name" value="Fibulin_C"/>
    <property type="match status" value="1"/>
</dbReference>
<dbReference type="InterPro" id="IPR001881">
    <property type="entry name" value="EGF-like_Ca-bd_dom"/>
</dbReference>
<dbReference type="InterPro" id="IPR000020">
    <property type="entry name" value="Anaphylatoxin/fibulin"/>
</dbReference>
<feature type="compositionally biased region" description="Basic and acidic residues" evidence="12">
    <location>
        <begin position="343"/>
        <end position="368"/>
    </location>
</feature>
<evidence type="ECO:0000256" key="9">
    <source>
        <dbReference type="ARBA" id="ARBA00023157"/>
    </source>
</evidence>
<keyword evidence="3" id="KW-0964">Secreted</keyword>
<dbReference type="PANTHER" id="PTHR47333">
    <property type="entry name" value="VON WILLEBRAND FACTOR C AND EGF DOMAIN-CONTAINING PROTEIN"/>
    <property type="match status" value="1"/>
</dbReference>
<dbReference type="SMART" id="SM00179">
    <property type="entry name" value="EGF_CA"/>
    <property type="match status" value="10"/>
</dbReference>
<dbReference type="Pfam" id="PF24532">
    <property type="entry name" value="FIBL-2"/>
    <property type="match status" value="1"/>
</dbReference>
<evidence type="ECO:0000256" key="13">
    <source>
        <dbReference type="SAM" id="SignalP"/>
    </source>
</evidence>
<comment type="subcellular location">
    <subcellularLocation>
        <location evidence="1">Secreted</location>
        <location evidence="1">Extracellular space</location>
        <location evidence="1">Extracellular matrix</location>
    </subcellularLocation>
</comment>
<feature type="chain" id="PRO_5026861320" evidence="13">
    <location>
        <begin position="26"/>
        <end position="1205"/>
    </location>
</feature>
<keyword evidence="10" id="KW-0325">Glycoprotein</keyword>
<dbReference type="FunFam" id="2.10.25.10:FF:000341">
    <property type="entry name" value="Fibulin 2"/>
    <property type="match status" value="1"/>
</dbReference>
<dbReference type="PROSITE" id="PS01186">
    <property type="entry name" value="EGF_2"/>
    <property type="match status" value="5"/>
</dbReference>
<feature type="domain" description="EGF-like" evidence="15">
    <location>
        <begin position="626"/>
        <end position="667"/>
    </location>
</feature>
<evidence type="ECO:0000256" key="4">
    <source>
        <dbReference type="ARBA" id="ARBA00022530"/>
    </source>
</evidence>
<evidence type="ECO:0000259" key="14">
    <source>
        <dbReference type="PROSITE" id="PS01178"/>
    </source>
</evidence>
<feature type="domain" description="EGF-like" evidence="15">
    <location>
        <begin position="922"/>
        <end position="963"/>
    </location>
</feature>